<dbReference type="Proteomes" id="UP000278149">
    <property type="component" value="Unassembled WGS sequence"/>
</dbReference>
<protein>
    <submittedName>
        <fullName evidence="2">Type II toxin-antitoxin system VapC family toxin</fullName>
    </submittedName>
</protein>
<dbReference type="InterPro" id="IPR002716">
    <property type="entry name" value="PIN_dom"/>
</dbReference>
<dbReference type="SUPFAM" id="SSF88723">
    <property type="entry name" value="PIN domain-like"/>
    <property type="match status" value="1"/>
</dbReference>
<feature type="domain" description="PIN" evidence="1">
    <location>
        <begin position="4"/>
        <end position="135"/>
    </location>
</feature>
<dbReference type="EMBL" id="RCOR01000051">
    <property type="protein sequence ID" value="RSN66977.1"/>
    <property type="molecule type" value="Genomic_DNA"/>
</dbReference>
<proteinExistence type="predicted"/>
<reference evidence="2 3" key="1">
    <citation type="submission" date="2018-10" db="EMBL/GenBank/DDBJ databases">
        <title>Co-occurring genomic capacity for anaerobic methane metabolism and dissimilatory sulfite reduction discovered in the Korarchaeota.</title>
        <authorList>
            <person name="Mckay L.J."/>
            <person name="Dlakic M."/>
            <person name="Fields M.W."/>
            <person name="Delmont T.O."/>
            <person name="Eren A.M."/>
            <person name="Jay Z.J."/>
            <person name="Klingelsmith K.B."/>
            <person name="Rusch D.B."/>
            <person name="Inskeep W.P."/>
        </authorList>
    </citation>
    <scope>NUCLEOTIDE SEQUENCE [LARGE SCALE GENOMIC DNA]</scope>
    <source>
        <strain evidence="2 3">WS</strain>
    </source>
</reference>
<evidence type="ECO:0000313" key="3">
    <source>
        <dbReference type="Proteomes" id="UP000278149"/>
    </source>
</evidence>
<sequence length="144" mass="16824">MERVVIDTYALMAMIFGELTEKAERTLLDVRYRRKEGILPSTVAYEFFLQWLHGRIPFRSDSEVKGFVLGYFRVVNFKAEDYIEMAKLKYEGDRILQQSNFKDRRLSLVDASILLVSLREKAPIVSGDDDLRYVASMMGIEILW</sequence>
<evidence type="ECO:0000313" key="2">
    <source>
        <dbReference type="EMBL" id="RSN66977.1"/>
    </source>
</evidence>
<accession>A0A429FZI8</accession>
<evidence type="ECO:0000259" key="1">
    <source>
        <dbReference type="Pfam" id="PF01850"/>
    </source>
</evidence>
<dbReference type="Pfam" id="PF01850">
    <property type="entry name" value="PIN"/>
    <property type="match status" value="1"/>
</dbReference>
<gene>
    <name evidence="2" type="ORF">D9Q81_09480</name>
</gene>
<dbReference type="RefSeq" id="WP_125743085.1">
    <property type="nucleotide sequence ID" value="NZ_RCOR01000051.1"/>
</dbReference>
<dbReference type="InterPro" id="IPR029060">
    <property type="entry name" value="PIN-like_dom_sf"/>
</dbReference>
<comment type="caution">
    <text evidence="2">The sequence shown here is derived from an EMBL/GenBank/DDBJ whole genome shotgun (WGS) entry which is preliminary data.</text>
</comment>
<dbReference type="AlphaFoldDB" id="A0A429FZI8"/>
<dbReference type="Gene3D" id="3.40.50.1010">
    <property type="entry name" value="5'-nuclease"/>
    <property type="match status" value="1"/>
</dbReference>
<organism evidence="2 3">
    <name type="scientific">Candidatus Korarchaeum cryptofilum</name>
    <dbReference type="NCBI Taxonomy" id="498846"/>
    <lineage>
        <taxon>Archaea</taxon>
        <taxon>Thermoproteota</taxon>
        <taxon>Candidatus Korarchaeia</taxon>
        <taxon>Candidatus Korarchaeales</taxon>
        <taxon>Candidatus Korarchaeaceae</taxon>
        <taxon>Candidatus Korarchaeum</taxon>
    </lineage>
</organism>
<name>A0A429FZI8_9CREN</name>